<dbReference type="Proteomes" id="UP000027135">
    <property type="component" value="Unassembled WGS sequence"/>
</dbReference>
<proteinExistence type="predicted"/>
<accession>A0A067RIA0</accession>
<sequence length="629" mass="69938">MGENEGFPLSHMLTDFNSIHTSLLLENEYLKNKKEYRKKLCDEYVAVTKYITYLEDLQKEKIGREKLINDSIESAWNTQLLLKEHKSSLLKELKMEQKGTAEWKNKHDSIIAKYEKTWEHYKGIYNKLPVSRERTEVQVEFKLKHIKLMQFQVEITEIKRKCLCLVQVREKKKRLEVVKLAEAYKDREVFSKKIAALGQEIRKLRDLVDVKKTEKQRLINVSVKNQNENSAQQDTLANLIQKTVMDIPCLTVPQLQLPPWYSPPRKIPYLEKRSTNNMSVAVGTGASQIVDMLARDVRNILNPSGGFQVRKQNGGEATVPPLPSSVVATHAEATEKSRQEVAESIATVHDGNEPQVLPAACAMDQPQPDPGQSNFPPDHCMDEAPELTSTEDHQSSAHGETTTVSSTQQAAAPVNTTEVVDVIAGGCVTLESAVQKIGAGCVTGSRGDYRQSTLDITDRPTSDNRLLTSQAFALEKTVHSDQVQPVTNIEDDDAGMNFDVPRYPSPVAGENVAGLDHTSEGDQYQDDCHFTASSEDVCCVLSPQGDFLMTSPDETIALKSPPFVMSPGFQTANNDLFGGLSGQQSNTGFTFSFGATNTGSGAAERNKPNEGFQFSFDKKTPSRSLFQLF</sequence>
<keyword evidence="3" id="KW-1185">Reference proteome</keyword>
<name>A0A067RIA0_ZOONE</name>
<evidence type="ECO:0000256" key="1">
    <source>
        <dbReference type="SAM" id="MobiDB-lite"/>
    </source>
</evidence>
<organism evidence="2 3">
    <name type="scientific">Zootermopsis nevadensis</name>
    <name type="common">Dampwood termite</name>
    <dbReference type="NCBI Taxonomy" id="136037"/>
    <lineage>
        <taxon>Eukaryota</taxon>
        <taxon>Metazoa</taxon>
        <taxon>Ecdysozoa</taxon>
        <taxon>Arthropoda</taxon>
        <taxon>Hexapoda</taxon>
        <taxon>Insecta</taxon>
        <taxon>Pterygota</taxon>
        <taxon>Neoptera</taxon>
        <taxon>Polyneoptera</taxon>
        <taxon>Dictyoptera</taxon>
        <taxon>Blattodea</taxon>
        <taxon>Blattoidea</taxon>
        <taxon>Termitoidae</taxon>
        <taxon>Termopsidae</taxon>
        <taxon>Zootermopsis</taxon>
    </lineage>
</organism>
<reference evidence="2 3" key="1">
    <citation type="journal article" date="2014" name="Nat. Commun.">
        <title>Molecular traces of alternative social organization in a termite genome.</title>
        <authorList>
            <person name="Terrapon N."/>
            <person name="Li C."/>
            <person name="Robertson H.M."/>
            <person name="Ji L."/>
            <person name="Meng X."/>
            <person name="Booth W."/>
            <person name="Chen Z."/>
            <person name="Childers C.P."/>
            <person name="Glastad K.M."/>
            <person name="Gokhale K."/>
            <person name="Gowin J."/>
            <person name="Gronenberg W."/>
            <person name="Hermansen R.A."/>
            <person name="Hu H."/>
            <person name="Hunt B.G."/>
            <person name="Huylmans A.K."/>
            <person name="Khalil S.M."/>
            <person name="Mitchell R.D."/>
            <person name="Munoz-Torres M.C."/>
            <person name="Mustard J.A."/>
            <person name="Pan H."/>
            <person name="Reese J.T."/>
            <person name="Scharf M.E."/>
            <person name="Sun F."/>
            <person name="Vogel H."/>
            <person name="Xiao J."/>
            <person name="Yang W."/>
            <person name="Yang Z."/>
            <person name="Yang Z."/>
            <person name="Zhou J."/>
            <person name="Zhu J."/>
            <person name="Brent C.S."/>
            <person name="Elsik C.G."/>
            <person name="Goodisman M.A."/>
            <person name="Liberles D.A."/>
            <person name="Roe R.M."/>
            <person name="Vargo E.L."/>
            <person name="Vilcinskas A."/>
            <person name="Wang J."/>
            <person name="Bornberg-Bauer E."/>
            <person name="Korb J."/>
            <person name="Zhang G."/>
            <person name="Liebig J."/>
        </authorList>
    </citation>
    <scope>NUCLEOTIDE SEQUENCE [LARGE SCALE GENOMIC DNA]</scope>
    <source>
        <tissue evidence="2">Whole organism</tissue>
    </source>
</reference>
<gene>
    <name evidence="2" type="ORF">L798_14984</name>
</gene>
<dbReference type="AlphaFoldDB" id="A0A067RIA0"/>
<protein>
    <submittedName>
        <fullName evidence="2">Uncharacterized protein</fullName>
    </submittedName>
</protein>
<feature type="compositionally biased region" description="Low complexity" evidence="1">
    <location>
        <begin position="401"/>
        <end position="410"/>
    </location>
</feature>
<dbReference type="InParanoid" id="A0A067RIA0"/>
<feature type="region of interest" description="Disordered" evidence="1">
    <location>
        <begin position="361"/>
        <end position="410"/>
    </location>
</feature>
<dbReference type="EMBL" id="KK852496">
    <property type="protein sequence ID" value="KDR22738.1"/>
    <property type="molecule type" value="Genomic_DNA"/>
</dbReference>
<evidence type="ECO:0000313" key="3">
    <source>
        <dbReference type="Proteomes" id="UP000027135"/>
    </source>
</evidence>
<evidence type="ECO:0000313" key="2">
    <source>
        <dbReference type="EMBL" id="KDR22738.1"/>
    </source>
</evidence>